<evidence type="ECO:0000259" key="1">
    <source>
        <dbReference type="Pfam" id="PF08241"/>
    </source>
</evidence>
<dbReference type="Pfam" id="PF08241">
    <property type="entry name" value="Methyltransf_11"/>
    <property type="match status" value="1"/>
</dbReference>
<comment type="caution">
    <text evidence="2">The sequence shown here is derived from an EMBL/GenBank/DDBJ whole genome shotgun (WGS) entry which is preliminary data.</text>
</comment>
<sequence>MSSKQYIPELEEEWDEYWQKKSISEELELVKTDGLHPIFKQYLPKEGKILEAGCGLGKWIITLTHEGYQIEGVDSNSYALDKLKHEFPGAQVRLGDVKHLDFEDESFKAYLSLGVVEHFEEGPDQALAEAHRVLKKDGIAIIEVPFDSPLRKLTRCWTGVMILLKTPIRLFLEIIGKRRPREKKKMRFYEYRYTIQELRSFVKEAGFSLIRMYPKDDLAKDRSISLWLDYPRLQSHSGRLFELNAWGRRIKNLLEAISPLTYCALIVAVAIKGKDQANT</sequence>
<dbReference type="EMBL" id="MHCL01000003">
    <property type="protein sequence ID" value="OGY22381.1"/>
    <property type="molecule type" value="Genomic_DNA"/>
</dbReference>
<reference evidence="2 3" key="1">
    <citation type="journal article" date="2016" name="Nat. Commun.">
        <title>Thousands of microbial genomes shed light on interconnected biogeochemical processes in an aquifer system.</title>
        <authorList>
            <person name="Anantharaman K."/>
            <person name="Brown C.T."/>
            <person name="Hug L.A."/>
            <person name="Sharon I."/>
            <person name="Castelle C.J."/>
            <person name="Probst A.J."/>
            <person name="Thomas B.C."/>
            <person name="Singh A."/>
            <person name="Wilkins M.J."/>
            <person name="Karaoz U."/>
            <person name="Brodie E.L."/>
            <person name="Williams K.H."/>
            <person name="Hubbard S.S."/>
            <person name="Banfield J.F."/>
        </authorList>
    </citation>
    <scope>NUCLEOTIDE SEQUENCE [LARGE SCALE GENOMIC DNA]</scope>
</reference>
<accession>A0A1G1W422</accession>
<dbReference type="CDD" id="cd02440">
    <property type="entry name" value="AdoMet_MTases"/>
    <property type="match status" value="1"/>
</dbReference>
<proteinExistence type="predicted"/>
<dbReference type="InterPro" id="IPR013216">
    <property type="entry name" value="Methyltransf_11"/>
</dbReference>
<dbReference type="Gene3D" id="3.40.50.150">
    <property type="entry name" value="Vaccinia Virus protein VP39"/>
    <property type="match status" value="1"/>
</dbReference>
<dbReference type="PANTHER" id="PTHR43861">
    <property type="entry name" value="TRANS-ACONITATE 2-METHYLTRANSFERASE-RELATED"/>
    <property type="match status" value="1"/>
</dbReference>
<protein>
    <recommendedName>
        <fullName evidence="1">Methyltransferase type 11 domain-containing protein</fullName>
    </recommendedName>
</protein>
<dbReference type="SUPFAM" id="SSF53335">
    <property type="entry name" value="S-adenosyl-L-methionine-dependent methyltransferases"/>
    <property type="match status" value="1"/>
</dbReference>
<dbReference type="STRING" id="1797593.A3A65_04465"/>
<dbReference type="AlphaFoldDB" id="A0A1G1W422"/>
<organism evidence="2 3">
    <name type="scientific">Candidatus Chisholmbacteria bacterium RIFCSPLOWO2_01_FULL_49_14</name>
    <dbReference type="NCBI Taxonomy" id="1797593"/>
    <lineage>
        <taxon>Bacteria</taxon>
        <taxon>Candidatus Chisholmiibacteriota</taxon>
    </lineage>
</organism>
<gene>
    <name evidence="2" type="ORF">A3A65_04465</name>
</gene>
<dbReference type="Proteomes" id="UP000176723">
    <property type="component" value="Unassembled WGS sequence"/>
</dbReference>
<evidence type="ECO:0000313" key="2">
    <source>
        <dbReference type="EMBL" id="OGY22381.1"/>
    </source>
</evidence>
<dbReference type="InterPro" id="IPR029063">
    <property type="entry name" value="SAM-dependent_MTases_sf"/>
</dbReference>
<dbReference type="GO" id="GO:0008757">
    <property type="term" value="F:S-adenosylmethionine-dependent methyltransferase activity"/>
    <property type="evidence" value="ECO:0007669"/>
    <property type="project" value="InterPro"/>
</dbReference>
<evidence type="ECO:0000313" key="3">
    <source>
        <dbReference type="Proteomes" id="UP000176723"/>
    </source>
</evidence>
<feature type="domain" description="Methyltransferase type 11" evidence="1">
    <location>
        <begin position="50"/>
        <end position="142"/>
    </location>
</feature>
<name>A0A1G1W422_9BACT</name>